<feature type="region of interest" description="Disordered" evidence="1">
    <location>
        <begin position="1397"/>
        <end position="1449"/>
    </location>
</feature>
<feature type="compositionally biased region" description="Basic and acidic residues" evidence="1">
    <location>
        <begin position="1398"/>
        <end position="1419"/>
    </location>
</feature>
<sequence>MALRIIAEQLSSVARGDGAGSNFIDLGVDICQSLLDEALRILASLQTDPVAELVGSRFLAALLDVYSLELRPITDITMQLKCLALRALVAIQQTLPPTQAVQLLKHFVGYGGLARICETLVDSAATETCFIPTLANFLSSFTSHRFGCLALLRETYVERSVLAVILARFGRHPSSVIQLFAILKVYILSDITSADYQRFLDAGVIPFVLDSLRHIHPDYREDVRQAGLELISDVLERLYTFKQACCHRILNGESMIDAYNRLGLSQDRVFADLVEASIVSDEAQGVVTQARLNWFLLSTVSSDAPAVPDACIVRLLTILMLHAGERRIEVYAGRPFHVFVATGPVSSQELVLENAAIERFIGYTQRLYSLSTMCALGGCFGSHIYTLDGLNGELLSSYFRIVLLLLMYGPTSLRKELIESILNEQDGAALQEGDLQPNHLSDKGSPDHDLLSPLLVPIIECILRPTTQYPAAPLYASIIVGLLSMTYELLQESYKLQRAITLARELLDSSFIFPSQQAFETELVQAILNCFSSNVLDVFADVHLFFEVQSEGIIKCALNLEVLHVNAGVAAFAASYRAGTTADTYIYDPDQHSALKLYLGGRDPGLIHPRTYLALLKLFLVIFDDDPSLTDDVRYQLFQMYEGYVVPNSLWSLFSREDILSMIQSLTTPHIGLLHKASRELLVGIFVIINQQLLSTLHTLTSASVLEAISRYLCLLRSEIEKEERLHTAIPSSRGFAASHTISRVSFCRSLLIAISDPHSLLRLGEKEIIRILSQLRPLEYTGYTTIINEILAQEIILKALLGFCTQVRLPKGSLFQIERSQLRNLYDDIRRLRNLEQIRSYDGSALSDHLNAASLVTSPFIATLQAVAQRDCLKAIRISGEDPSDEVIRRRGARFLQHALIAPQSSYVEFSSYYSDVDTTLVLTDSLLTVTTSLEQASHAHSNRIKRELVYFMVHKSFGSEFKQPIFAGRMDRPENGFGTNTSFCLRSAVHNDVSAPTDPETQNPSSFLISSRFSQIPTLKAGNSVSLPIFSLKVTDLFDIAAWTIRIAQGKECIRIPEFLVTPDLSDAAAAPTLSPFIRQLFPEYANSTLELAIQATRKAKGDNDRQAKLLHRARRDRETTLQIVYRRVASKICDSVLTALYTLRLIFFGLFGPEKTFSEAETGIRAGFQGFHFVYPEDREERGNPSTLPYKGRARTFYFAEINAEIARLASVALVTLFLALSEGGNVRNMGHGEMLAACSLTPIQTVIFVQLLQETLREGVIIDQAATYLDLNSEFQLCTFNSNTHLTLSSFDTRVTGLRKRFSDHAFAFPASASPPTESEGLGNIMKRMFRSGDETLAQSPSSVTALPLLIQTSALLESTLEPAALKSADDETGSMDRSVSFLRVDGKPNYLIKGEDGVEKSSSDDEVLEEHGSDQQESEGPAISSSPLRRPVTSRDVDMPSNISLSPQREFAPIVDELKSDILRIINQHSKTPVVTAGETQSLPPIPVSALNDNQLEGLIDSINTLLIVESPPTPK</sequence>
<dbReference type="OrthoDB" id="10254197at2759"/>
<organism evidence="2 3">
    <name type="scientific">Giardia muris</name>
    <dbReference type="NCBI Taxonomy" id="5742"/>
    <lineage>
        <taxon>Eukaryota</taxon>
        <taxon>Metamonada</taxon>
        <taxon>Diplomonadida</taxon>
        <taxon>Hexamitidae</taxon>
        <taxon>Giardiinae</taxon>
        <taxon>Giardia</taxon>
    </lineage>
</organism>
<dbReference type="InterPro" id="IPR016024">
    <property type="entry name" value="ARM-type_fold"/>
</dbReference>
<protein>
    <submittedName>
        <fullName evidence="2">Uncharacterized protein</fullName>
    </submittedName>
</protein>
<keyword evidence="3" id="KW-1185">Reference proteome</keyword>
<comment type="caution">
    <text evidence="2">The sequence shown here is derived from an EMBL/GenBank/DDBJ whole genome shotgun (WGS) entry which is preliminary data.</text>
</comment>
<evidence type="ECO:0000313" key="2">
    <source>
        <dbReference type="EMBL" id="TNJ28347.1"/>
    </source>
</evidence>
<dbReference type="EMBL" id="VDLU01000002">
    <property type="protein sequence ID" value="TNJ28347.1"/>
    <property type="molecule type" value="Genomic_DNA"/>
</dbReference>
<gene>
    <name evidence="2" type="ORF">GMRT_14137</name>
</gene>
<dbReference type="VEuPathDB" id="GiardiaDB:GMRT_14137"/>
<proteinExistence type="predicted"/>
<evidence type="ECO:0000256" key="1">
    <source>
        <dbReference type="SAM" id="MobiDB-lite"/>
    </source>
</evidence>
<accession>A0A4Z1T5F4</accession>
<dbReference type="SUPFAM" id="SSF48371">
    <property type="entry name" value="ARM repeat"/>
    <property type="match status" value="1"/>
</dbReference>
<dbReference type="Proteomes" id="UP000315496">
    <property type="component" value="Chromosome 2"/>
</dbReference>
<name>A0A4Z1T5F4_GIAMU</name>
<evidence type="ECO:0000313" key="3">
    <source>
        <dbReference type="Proteomes" id="UP000315496"/>
    </source>
</evidence>
<reference evidence="2 3" key="1">
    <citation type="submission" date="2019-05" db="EMBL/GenBank/DDBJ databases">
        <title>The compact genome of Giardia muris reveals important steps in the evolution of intestinal protozoan parasites.</title>
        <authorList>
            <person name="Xu F."/>
            <person name="Jimenez-Gonzalez A."/>
            <person name="Einarsson E."/>
            <person name="Astvaldsson A."/>
            <person name="Peirasmaki D."/>
            <person name="Eckmann L."/>
            <person name="Andersson J.O."/>
            <person name="Svard S.G."/>
            <person name="Jerlstrom-Hultqvist J."/>
        </authorList>
    </citation>
    <scope>NUCLEOTIDE SEQUENCE [LARGE SCALE GENOMIC DNA]</scope>
    <source>
        <strain evidence="2 3">Roberts-Thomson</strain>
    </source>
</reference>